<protein>
    <submittedName>
        <fullName evidence="6">Prolyl endopeptidase</fullName>
    </submittedName>
</protein>
<organism evidence="6 7">
    <name type="scientific">Neisseria zoodegmatis</name>
    <dbReference type="NCBI Taxonomy" id="326523"/>
    <lineage>
        <taxon>Bacteria</taxon>
        <taxon>Pseudomonadati</taxon>
        <taxon>Pseudomonadota</taxon>
        <taxon>Betaproteobacteria</taxon>
        <taxon>Neisseriales</taxon>
        <taxon>Neisseriaceae</taxon>
        <taxon>Neisseria</taxon>
    </lineage>
</organism>
<dbReference type="InterPro" id="IPR029058">
    <property type="entry name" value="AB_hydrolase_fold"/>
</dbReference>
<keyword evidence="2" id="KW-0378">Hydrolase</keyword>
<evidence type="ECO:0000259" key="4">
    <source>
        <dbReference type="Pfam" id="PF00326"/>
    </source>
</evidence>
<name>A0ABX3WGI5_9NEIS</name>
<dbReference type="Pfam" id="PF00326">
    <property type="entry name" value="Peptidase_S9"/>
    <property type="match status" value="1"/>
</dbReference>
<dbReference type="InterPro" id="IPR051167">
    <property type="entry name" value="Prolyl_oligopep/macrocyclase"/>
</dbReference>
<feature type="domain" description="Peptidase S9 prolyl oligopeptidase catalytic" evidence="4">
    <location>
        <begin position="467"/>
        <end position="670"/>
    </location>
</feature>
<dbReference type="Pfam" id="PF02897">
    <property type="entry name" value="Peptidase_S9_N"/>
    <property type="match status" value="1"/>
</dbReference>
<dbReference type="EMBL" id="MTBM01000005">
    <property type="protein sequence ID" value="OSI10392.1"/>
    <property type="molecule type" value="Genomic_DNA"/>
</dbReference>
<dbReference type="PANTHER" id="PTHR42881">
    <property type="entry name" value="PROLYL ENDOPEPTIDASE"/>
    <property type="match status" value="1"/>
</dbReference>
<evidence type="ECO:0000259" key="5">
    <source>
        <dbReference type="Pfam" id="PF02897"/>
    </source>
</evidence>
<evidence type="ECO:0000313" key="7">
    <source>
        <dbReference type="Proteomes" id="UP000193466"/>
    </source>
</evidence>
<dbReference type="Proteomes" id="UP000193466">
    <property type="component" value="Unassembled WGS sequence"/>
</dbReference>
<proteinExistence type="predicted"/>
<accession>A0ABX3WGI5</accession>
<dbReference type="SUPFAM" id="SSF53474">
    <property type="entry name" value="alpha/beta-Hydrolases"/>
    <property type="match status" value="1"/>
</dbReference>
<comment type="caution">
    <text evidence="6">The sequence shown here is derived from an EMBL/GenBank/DDBJ whole genome shotgun (WGS) entry which is preliminary data.</text>
</comment>
<keyword evidence="1" id="KW-0645">Protease</keyword>
<evidence type="ECO:0000313" key="6">
    <source>
        <dbReference type="EMBL" id="OSI10392.1"/>
    </source>
</evidence>
<feature type="domain" description="Peptidase S9A N-terminal" evidence="5">
    <location>
        <begin position="4"/>
        <end position="403"/>
    </location>
</feature>
<keyword evidence="3" id="KW-0720">Serine protease</keyword>
<dbReference type="PRINTS" id="PR00862">
    <property type="entry name" value="PROLIGOPTASE"/>
</dbReference>
<dbReference type="Gene3D" id="3.40.50.1820">
    <property type="entry name" value="alpha/beta hydrolase"/>
    <property type="match status" value="1"/>
</dbReference>
<dbReference type="PANTHER" id="PTHR42881:SF13">
    <property type="entry name" value="PROLYL ENDOPEPTIDASE"/>
    <property type="match status" value="1"/>
</dbReference>
<dbReference type="InterPro" id="IPR001375">
    <property type="entry name" value="Peptidase_S9_cat"/>
</dbReference>
<evidence type="ECO:0000256" key="1">
    <source>
        <dbReference type="ARBA" id="ARBA00022670"/>
    </source>
</evidence>
<keyword evidence="7" id="KW-1185">Reference proteome</keyword>
<dbReference type="InterPro" id="IPR023302">
    <property type="entry name" value="Pept_S9A_N"/>
</dbReference>
<evidence type="ECO:0000256" key="3">
    <source>
        <dbReference type="ARBA" id="ARBA00022825"/>
    </source>
</evidence>
<evidence type="ECO:0000256" key="2">
    <source>
        <dbReference type="ARBA" id="ARBA00022801"/>
    </source>
</evidence>
<dbReference type="SUPFAM" id="SSF50993">
    <property type="entry name" value="Peptidase/esterase 'gauge' domain"/>
    <property type="match status" value="1"/>
</dbReference>
<sequence length="682" mass="75334">MSTMHDPYLYLEDLDSAATQQFAADAHAETQAQFTDGEAFARTVADMVKQLQDPRQIAFCQEHRARMYHFHQDDEYPKGVYQVCTAASYRSGYPDWYNLFSVADFDDILGDDVYLGGVSHYVEKPNMVLLNLSRAGGDTAYTLEFDLDTGKIVEGGFHFPAGKNHISWRDENSVWVCPAWDERQTTQAGYPREVWLVERGQSFEESTPVYCMDSDGMMVSAWRYLDAQGAPIDLIESSDGFYTKTYLQVTVDGETLPLNLPADCEVSGYLAGQLLLHLRSEWKRANQSYPAGSLVAVKLNKGTLGAAQLLFAPNETQALESVETTKRFVVASLLDNVSGRLKAWRFSDGLWHEVTLPNLPQGALELSDQPWGGDVIYIATSDFTTPLTLFALDLNVMELVVVRRQPVQFKADGIQVRQFHAQSADGTRIPYYHVGKNSTPDTPTIVYVYGGFAVPELPHYMGTIGKYWLERGNAFVLANVRGGGEFGPSWHQAAQGTNKHKSVDDLLAVVRDLSARSLSSPPHIGLQGGSNGGLIVASAFVREPSLFGAMVCEMPLTDMLRYPYLSAGSSWVDEYGHPEDPAFQTALSQLSPYHNLSDGLTYPPALITTSLSDDRVHPAHALKFYAKLKQNGTPAWLYAGGSGGHTGNTTQEESVTEFAGILAFLNRHIGTEQKAEKKQEAV</sequence>
<reference evidence="6 7" key="1">
    <citation type="submission" date="2017-01" db="EMBL/GenBank/DDBJ databases">
        <authorList>
            <person name="Wolfgang W.J."/>
            <person name="Cole J."/>
            <person name="Wroblewski D."/>
            <person name="Mcginnis J."/>
            <person name="Musser K.A."/>
        </authorList>
    </citation>
    <scope>NUCLEOTIDE SEQUENCE [LARGE SCALE GENOMIC DNA]</scope>
    <source>
        <strain evidence="6 7">DSM 21643</strain>
    </source>
</reference>
<dbReference type="InterPro" id="IPR002470">
    <property type="entry name" value="Peptidase_S9A"/>
</dbReference>
<gene>
    <name evidence="6" type="ORF">BWD10_04865</name>
</gene>
<dbReference type="Gene3D" id="2.130.10.120">
    <property type="entry name" value="Prolyl oligopeptidase, N-terminal domain"/>
    <property type="match status" value="1"/>
</dbReference>